<evidence type="ECO:0000313" key="1">
    <source>
        <dbReference type="EMBL" id="SVC80298.1"/>
    </source>
</evidence>
<protein>
    <submittedName>
        <fullName evidence="1">Uncharacterized protein</fullName>
    </submittedName>
</protein>
<gene>
    <name evidence="1" type="ORF">METZ01_LOCUS333152</name>
</gene>
<sequence>MALRAAETEFVVPVLQTGSSGVSFKHPQHQMDQLGCLVTYG</sequence>
<name>A0A382Q5U0_9ZZZZ</name>
<dbReference type="EMBL" id="UINC01111811">
    <property type="protein sequence ID" value="SVC80298.1"/>
    <property type="molecule type" value="Genomic_DNA"/>
</dbReference>
<proteinExistence type="predicted"/>
<accession>A0A382Q5U0</accession>
<organism evidence="1">
    <name type="scientific">marine metagenome</name>
    <dbReference type="NCBI Taxonomy" id="408172"/>
    <lineage>
        <taxon>unclassified sequences</taxon>
        <taxon>metagenomes</taxon>
        <taxon>ecological metagenomes</taxon>
    </lineage>
</organism>
<reference evidence="1" key="1">
    <citation type="submission" date="2018-05" db="EMBL/GenBank/DDBJ databases">
        <authorList>
            <person name="Lanie J.A."/>
            <person name="Ng W.-L."/>
            <person name="Kazmierczak K.M."/>
            <person name="Andrzejewski T.M."/>
            <person name="Davidsen T.M."/>
            <person name="Wayne K.J."/>
            <person name="Tettelin H."/>
            <person name="Glass J.I."/>
            <person name="Rusch D."/>
            <person name="Podicherti R."/>
            <person name="Tsui H.-C.T."/>
            <person name="Winkler M.E."/>
        </authorList>
    </citation>
    <scope>NUCLEOTIDE SEQUENCE</scope>
</reference>
<dbReference type="AlphaFoldDB" id="A0A382Q5U0"/>